<accession>A0ACC0UR42</accession>
<dbReference type="EMBL" id="JAGFNK010000001">
    <property type="protein sequence ID" value="KAI9513539.1"/>
    <property type="molecule type" value="Genomic_DNA"/>
</dbReference>
<evidence type="ECO:0000313" key="2">
    <source>
        <dbReference type="Proteomes" id="UP001207468"/>
    </source>
</evidence>
<keyword evidence="2" id="KW-1185">Reference proteome</keyword>
<comment type="caution">
    <text evidence="1">The sequence shown here is derived from an EMBL/GenBank/DDBJ whole genome shotgun (WGS) entry which is preliminary data.</text>
</comment>
<organism evidence="1 2">
    <name type="scientific">Russula earlei</name>
    <dbReference type="NCBI Taxonomy" id="71964"/>
    <lineage>
        <taxon>Eukaryota</taxon>
        <taxon>Fungi</taxon>
        <taxon>Dikarya</taxon>
        <taxon>Basidiomycota</taxon>
        <taxon>Agaricomycotina</taxon>
        <taxon>Agaricomycetes</taxon>
        <taxon>Russulales</taxon>
        <taxon>Russulaceae</taxon>
        <taxon>Russula</taxon>
    </lineage>
</organism>
<evidence type="ECO:0000313" key="1">
    <source>
        <dbReference type="EMBL" id="KAI9513539.1"/>
    </source>
</evidence>
<name>A0ACC0UR42_9AGAM</name>
<gene>
    <name evidence="1" type="ORF">F5148DRAFT_11711</name>
</gene>
<dbReference type="Proteomes" id="UP001207468">
    <property type="component" value="Unassembled WGS sequence"/>
</dbReference>
<protein>
    <submittedName>
        <fullName evidence="1">Uncharacterized protein</fullName>
    </submittedName>
</protein>
<reference evidence="1" key="1">
    <citation type="submission" date="2021-03" db="EMBL/GenBank/DDBJ databases">
        <title>Evolutionary priming and transition to the ectomycorrhizal habit in an iconic lineage of mushroom-forming fungi: is preadaptation a requirement?</title>
        <authorList>
            <consortium name="DOE Joint Genome Institute"/>
            <person name="Looney B.P."/>
            <person name="Miyauchi S."/>
            <person name="Morin E."/>
            <person name="Drula E."/>
            <person name="Courty P.E."/>
            <person name="Chicoki N."/>
            <person name="Fauchery L."/>
            <person name="Kohler A."/>
            <person name="Kuo A."/>
            <person name="LaButti K."/>
            <person name="Pangilinan J."/>
            <person name="Lipzen A."/>
            <person name="Riley R."/>
            <person name="Andreopoulos W."/>
            <person name="He G."/>
            <person name="Johnson J."/>
            <person name="Barry K.W."/>
            <person name="Grigoriev I.V."/>
            <person name="Nagy L."/>
            <person name="Hibbett D."/>
            <person name="Henrissat B."/>
            <person name="Matheny P.B."/>
            <person name="Labbe J."/>
            <person name="Martin A.F."/>
        </authorList>
    </citation>
    <scope>NUCLEOTIDE SEQUENCE</scope>
    <source>
        <strain evidence="1">BPL698</strain>
    </source>
</reference>
<proteinExistence type="predicted"/>
<sequence>MGRKGISSMAQIRQHGMTTSALHWMVRRPEREGFTLWFDLLDPQNSIRAPFKFVPTSTTPVTVYDLDSEQKSSSIRRHRYISAERQAAVVRAIDDNPMNGAPVVCVTYISFSYGADVAPIHSYLSCIAWSPTLPPISPTLRRYTIMMARPPHYQR</sequence>